<dbReference type="Pfam" id="PF11232">
    <property type="entry name" value="Med25"/>
    <property type="match status" value="1"/>
</dbReference>
<accession>A0A9W9ZW67</accession>
<reference evidence="3" key="1">
    <citation type="submission" date="2023-01" db="EMBL/GenBank/DDBJ databases">
        <title>Genome assembly of the deep-sea coral Lophelia pertusa.</title>
        <authorList>
            <person name="Herrera S."/>
            <person name="Cordes E."/>
        </authorList>
    </citation>
    <scope>NUCLEOTIDE SEQUENCE</scope>
    <source>
        <strain evidence="3">USNM1676648</strain>
        <tissue evidence="3">Polyp</tissue>
    </source>
</reference>
<organism evidence="3 4">
    <name type="scientific">Desmophyllum pertusum</name>
    <dbReference type="NCBI Taxonomy" id="174260"/>
    <lineage>
        <taxon>Eukaryota</taxon>
        <taxon>Metazoa</taxon>
        <taxon>Cnidaria</taxon>
        <taxon>Anthozoa</taxon>
        <taxon>Hexacorallia</taxon>
        <taxon>Scleractinia</taxon>
        <taxon>Caryophylliina</taxon>
        <taxon>Caryophylliidae</taxon>
        <taxon>Desmophyllum</taxon>
    </lineage>
</organism>
<dbReference type="EMBL" id="MU825459">
    <property type="protein sequence ID" value="KAJ7388615.1"/>
    <property type="molecule type" value="Genomic_DNA"/>
</dbReference>
<dbReference type="GO" id="GO:0005667">
    <property type="term" value="C:transcription regulator complex"/>
    <property type="evidence" value="ECO:0007669"/>
    <property type="project" value="TreeGrafter"/>
</dbReference>
<proteinExistence type="predicted"/>
<dbReference type="PANTHER" id="PTHR12433">
    <property type="entry name" value="MEDIATOR OF RNA POLYMERASE II TRANSCRIPTION SUBUNIT 25"/>
    <property type="match status" value="1"/>
</dbReference>
<dbReference type="OrthoDB" id="7690434at2759"/>
<dbReference type="InterPro" id="IPR038196">
    <property type="entry name" value="Med25_PTOV_sf"/>
</dbReference>
<evidence type="ECO:0000259" key="2">
    <source>
        <dbReference type="Pfam" id="PF11232"/>
    </source>
</evidence>
<dbReference type="Proteomes" id="UP001163046">
    <property type="component" value="Unassembled WGS sequence"/>
</dbReference>
<dbReference type="InterPro" id="IPR021394">
    <property type="entry name" value="Med25_PTOV"/>
</dbReference>
<protein>
    <submittedName>
        <fullName evidence="3">Mediator of RNA polymerase II transcription subunit 25</fullName>
    </submittedName>
</protein>
<keyword evidence="4" id="KW-1185">Reference proteome</keyword>
<evidence type="ECO:0000313" key="4">
    <source>
        <dbReference type="Proteomes" id="UP001163046"/>
    </source>
</evidence>
<dbReference type="AlphaFoldDB" id="A0A9W9ZW67"/>
<dbReference type="GO" id="GO:0045944">
    <property type="term" value="P:positive regulation of transcription by RNA polymerase II"/>
    <property type="evidence" value="ECO:0007669"/>
    <property type="project" value="TreeGrafter"/>
</dbReference>
<gene>
    <name evidence="3" type="primary">MED25_2</name>
    <name evidence="3" type="ORF">OS493_036689</name>
</gene>
<evidence type="ECO:0000313" key="3">
    <source>
        <dbReference type="EMBL" id="KAJ7388615.1"/>
    </source>
</evidence>
<evidence type="ECO:0000256" key="1">
    <source>
        <dbReference type="SAM" id="MobiDB-lite"/>
    </source>
</evidence>
<dbReference type="GO" id="GO:0016592">
    <property type="term" value="C:mediator complex"/>
    <property type="evidence" value="ECO:0007669"/>
    <property type="project" value="TreeGrafter"/>
</dbReference>
<name>A0A9W9ZW67_9CNID</name>
<dbReference type="PANTHER" id="PTHR12433:SF11">
    <property type="entry name" value="MEDIATOR OF RNA POLYMERASE II TRANSCRIPTION SUBUNIT 25"/>
    <property type="match status" value="1"/>
</dbReference>
<comment type="caution">
    <text evidence="3">The sequence shown here is derived from an EMBL/GenBank/DDBJ whole genome shotgun (WGS) entry which is preliminary data.</text>
</comment>
<feature type="domain" description="Mediator complex subunit Med25 PTOV" evidence="2">
    <location>
        <begin position="195"/>
        <end position="345"/>
    </location>
</feature>
<feature type="region of interest" description="Disordered" evidence="1">
    <location>
        <begin position="37"/>
        <end position="90"/>
    </location>
</feature>
<sequence length="405" mass="44278">MSKDYSKDPYHLVCIQGLDLPVTRSNDSQVEVSKNGAHIADTNMKSVPAPCQMTASVKESPESKPKKPKVGARQTLPETKLPQPATTTPNMPLTQIPTPVNMILNPQSTPAAGLINNSSAAQQKAQEFLDFAMRQTGRNPTPNSGQPQPMLDVVNVAAANWPQTVTNPATPRAVPPPVAAPQAVSSENPQVAQAQRAIAWTGHLEWQDTIRDPNGPQQRVTRSLSCHVSVVPGDTLKANNWPPKLIMQLIPQNLLSTLGPLLQNSKTVAFHFAPNDQESLRALYRVMASNGIKFAGCVHFPPAPQCDVKVLLLIFSPKKRAFVGLIPVEQTNFVDGIRTVVQKHKMEQVAKITLHRQRLILQQQQQLRQQQQQQQSQQPQNFAGAGLTQGQVCPLILVLGFSKVT</sequence>
<dbReference type="Gene3D" id="2.40.290.30">
    <property type="entry name" value="Mediator complex subunit 25, ACID domain"/>
    <property type="match status" value="1"/>
</dbReference>